<proteinExistence type="predicted"/>
<name>A0AAE9Z9L5_9GAMM</name>
<keyword evidence="1" id="KW-0732">Signal</keyword>
<dbReference type="EMBL" id="CP059734">
    <property type="protein sequence ID" value="WDE08570.1"/>
    <property type="molecule type" value="Genomic_DNA"/>
</dbReference>
<dbReference type="AlphaFoldDB" id="A0AAE9Z9L5"/>
<reference evidence="2 3" key="1">
    <citation type="journal article" date="2015" name="Genome Announc.">
        <title>Draft Genome Sequences of Marine Isolates of Thalassomonas viridans and Thalassomonas actiniarum.</title>
        <authorList>
            <person name="Olonade I."/>
            <person name="van Zyl L.J."/>
            <person name="Trindade M."/>
        </authorList>
    </citation>
    <scope>NUCLEOTIDE SEQUENCE [LARGE SCALE GENOMIC DNA]</scope>
    <source>
        <strain evidence="2 3">XOM25</strain>
    </source>
</reference>
<evidence type="ECO:0000313" key="2">
    <source>
        <dbReference type="EMBL" id="WDE08570.1"/>
    </source>
</evidence>
<evidence type="ECO:0000313" key="3">
    <source>
        <dbReference type="Proteomes" id="UP000032352"/>
    </source>
</evidence>
<feature type="signal peptide" evidence="1">
    <location>
        <begin position="1"/>
        <end position="22"/>
    </location>
</feature>
<dbReference type="Proteomes" id="UP000032352">
    <property type="component" value="Chromosome pTvir"/>
</dbReference>
<sequence length="205" mass="23302">MTKYALLITTVCLVTFFSTANAAFCSLRDPNIAISNLYDDQVTFRSMVSVITDKDRDAVSERLPFTLHRNEIGKHTLYVILKDKKAAGFVQARSELSDWGVIEIAWAINLDMTIRDFFFQRCRSSLCRSDKVAELHQLVQGKTFHELRDLLNSAGEIDFSLLDEDLSEIAHILQLIVQSALKTIAVTESAWQHDIAPYQLSMNDR</sequence>
<dbReference type="RefSeq" id="WP_044841941.1">
    <property type="nucleotide sequence ID" value="NZ_CP059734.1"/>
</dbReference>
<accession>A0AAE9Z9L5</accession>
<reference evidence="2 3" key="2">
    <citation type="journal article" date="2022" name="Mar. Drugs">
        <title>Bioassay-Guided Fractionation Leads to the Detection of Cholic Acid Generated by the Rare Thalassomonas sp.</title>
        <authorList>
            <person name="Pheiffer F."/>
            <person name="Schneider Y.K."/>
            <person name="Hansen E.H."/>
            <person name="Andersen J.H."/>
            <person name="Isaksson J."/>
            <person name="Busche T."/>
            <person name="R C."/>
            <person name="Kalinowski J."/>
            <person name="Zyl L.V."/>
            <person name="Trindade M."/>
        </authorList>
    </citation>
    <scope>NUCLEOTIDE SEQUENCE [LARGE SCALE GENOMIC DNA]</scope>
    <source>
        <strain evidence="2 3">XOM25</strain>
    </source>
</reference>
<evidence type="ECO:0000256" key="1">
    <source>
        <dbReference type="SAM" id="SignalP"/>
    </source>
</evidence>
<gene>
    <name evidence="2" type="ORF">SG34_032115</name>
</gene>
<organism evidence="2 3">
    <name type="scientific">Thalassomonas viridans</name>
    <dbReference type="NCBI Taxonomy" id="137584"/>
    <lineage>
        <taxon>Bacteria</taxon>
        <taxon>Pseudomonadati</taxon>
        <taxon>Pseudomonadota</taxon>
        <taxon>Gammaproteobacteria</taxon>
        <taxon>Alteromonadales</taxon>
        <taxon>Colwelliaceae</taxon>
        <taxon>Thalassomonas</taxon>
    </lineage>
</organism>
<feature type="chain" id="PRO_5042225344" evidence="1">
    <location>
        <begin position="23"/>
        <end position="205"/>
    </location>
</feature>
<keyword evidence="3" id="KW-1185">Reference proteome</keyword>
<dbReference type="KEGG" id="tvd:SG34_032115"/>
<protein>
    <submittedName>
        <fullName evidence="2">Uncharacterized protein</fullName>
    </submittedName>
</protein>